<dbReference type="OrthoDB" id="2570531at2"/>
<dbReference type="Pfam" id="PF01636">
    <property type="entry name" value="APH"/>
    <property type="match status" value="1"/>
</dbReference>
<dbReference type="STRING" id="1068978.AMETH_3134"/>
<dbReference type="InterPro" id="IPR011009">
    <property type="entry name" value="Kinase-like_dom_sf"/>
</dbReference>
<dbReference type="RefSeq" id="WP_017987824.1">
    <property type="nucleotide sequence ID" value="NZ_AQUL01000002.1"/>
</dbReference>
<proteinExistence type="predicted"/>
<accession>A0A076MW07</accession>
<dbReference type="SUPFAM" id="SSF56112">
    <property type="entry name" value="Protein kinase-like (PK-like)"/>
    <property type="match status" value="1"/>
</dbReference>
<dbReference type="Gene3D" id="3.90.1200.10">
    <property type="match status" value="1"/>
</dbReference>
<dbReference type="InterPro" id="IPR002575">
    <property type="entry name" value="Aminoglycoside_PTrfase"/>
</dbReference>
<dbReference type="eggNOG" id="COG0510">
    <property type="taxonomic scope" value="Bacteria"/>
</dbReference>
<reference evidence="2 3" key="1">
    <citation type="submission" date="2014-07" db="EMBL/GenBank/DDBJ databases">
        <title>Whole Genome Sequence of the Amycolatopsis methanolica 239.</title>
        <authorList>
            <person name="Tang B."/>
        </authorList>
    </citation>
    <scope>NUCLEOTIDE SEQUENCE [LARGE SCALE GENOMIC DNA]</scope>
    <source>
        <strain evidence="2 3">239</strain>
    </source>
</reference>
<organism evidence="2 3">
    <name type="scientific">Amycolatopsis methanolica 239</name>
    <dbReference type="NCBI Taxonomy" id="1068978"/>
    <lineage>
        <taxon>Bacteria</taxon>
        <taxon>Bacillati</taxon>
        <taxon>Actinomycetota</taxon>
        <taxon>Actinomycetes</taxon>
        <taxon>Pseudonocardiales</taxon>
        <taxon>Pseudonocardiaceae</taxon>
        <taxon>Amycolatopsis</taxon>
        <taxon>Amycolatopsis methanolica group</taxon>
    </lineage>
</organism>
<dbReference type="AlphaFoldDB" id="A0A076MW07"/>
<keyword evidence="3" id="KW-1185">Reference proteome</keyword>
<dbReference type="KEGG" id="amq:AMETH_3134"/>
<name>A0A076MW07_AMYME</name>
<dbReference type="EMBL" id="CP009110">
    <property type="protein sequence ID" value="AIJ23226.1"/>
    <property type="molecule type" value="Genomic_DNA"/>
</dbReference>
<dbReference type="HOGENOM" id="CLU_077925_1_0_11"/>
<dbReference type="Proteomes" id="UP000062973">
    <property type="component" value="Chromosome"/>
</dbReference>
<sequence length="316" mass="34493">MPRSTWDELPATVRAAIERKAGLVARAEVPSAGRNSDFSATLHLRSGGVVFCKGIADAEGKRGAMHRHEADINPWLPSAIAPRLRWRIEADGWLLLGFDRVTGAHADLTPGSPDLPVVADAMAALGQDLAGCPGTAPRLADQWARLAPWRRLAKDPPPGLDPVRASQLVQWEARAIEAADGHDLVHTDLHSLNILVSGRRATLIDWAWSRTGSAAVDVAFLTARLIAAGHTPPAAEEWAEALPAWQRTPRAVRTALAVEIWGIWEYQAAQQHRDLWRTLVPAARTWATHHLDDNTAFEHKFDDVLASGHERGGPDR</sequence>
<evidence type="ECO:0000259" key="1">
    <source>
        <dbReference type="Pfam" id="PF01636"/>
    </source>
</evidence>
<gene>
    <name evidence="2" type="ORF">AMETH_3134</name>
</gene>
<feature type="domain" description="Aminoglycoside phosphotransferase" evidence="1">
    <location>
        <begin position="82"/>
        <end position="247"/>
    </location>
</feature>
<evidence type="ECO:0000313" key="3">
    <source>
        <dbReference type="Proteomes" id="UP000062973"/>
    </source>
</evidence>
<dbReference type="PATRIC" id="fig|1068978.7.peg.3350"/>
<evidence type="ECO:0000313" key="2">
    <source>
        <dbReference type="EMBL" id="AIJ23226.1"/>
    </source>
</evidence>
<protein>
    <recommendedName>
        <fullName evidence="1">Aminoglycoside phosphotransferase domain-containing protein</fullName>
    </recommendedName>
</protein>